<reference evidence="3" key="1">
    <citation type="submission" date="2021-11" db="EMBL/GenBank/DDBJ databases">
        <authorList>
            <person name="Schell T."/>
        </authorList>
    </citation>
    <scope>NUCLEOTIDE SEQUENCE</scope>
    <source>
        <strain evidence="3">M5</strain>
    </source>
</reference>
<feature type="domain" description="Superoxide dismutase copper/zinc binding" evidence="2">
    <location>
        <begin position="55"/>
        <end position="183"/>
    </location>
</feature>
<dbReference type="OrthoDB" id="2015551at2759"/>
<dbReference type="Gene3D" id="2.60.40.200">
    <property type="entry name" value="Superoxide dismutase, copper/zinc binding domain"/>
    <property type="match status" value="1"/>
</dbReference>
<dbReference type="GO" id="GO:0005507">
    <property type="term" value="F:copper ion binding"/>
    <property type="evidence" value="ECO:0007669"/>
    <property type="project" value="InterPro"/>
</dbReference>
<protein>
    <recommendedName>
        <fullName evidence="2">Superoxide dismutase copper/zinc binding domain-containing protein</fullName>
    </recommendedName>
</protein>
<name>A0A8J2W6I6_9CRUS</name>
<dbReference type="AlphaFoldDB" id="A0A8J2W6I6"/>
<dbReference type="InterPro" id="IPR018152">
    <property type="entry name" value="SOD_Cu/Zn_BS"/>
</dbReference>
<comment type="caution">
    <text evidence="3">The sequence shown here is derived from an EMBL/GenBank/DDBJ whole genome shotgun (WGS) entry which is preliminary data.</text>
</comment>
<keyword evidence="1" id="KW-0732">Signal</keyword>
<proteinExistence type="predicted"/>
<dbReference type="InterPro" id="IPR001424">
    <property type="entry name" value="SOD_Cu_Zn_dom"/>
</dbReference>
<organism evidence="3 4">
    <name type="scientific">Daphnia galeata</name>
    <dbReference type="NCBI Taxonomy" id="27404"/>
    <lineage>
        <taxon>Eukaryota</taxon>
        <taxon>Metazoa</taxon>
        <taxon>Ecdysozoa</taxon>
        <taxon>Arthropoda</taxon>
        <taxon>Crustacea</taxon>
        <taxon>Branchiopoda</taxon>
        <taxon>Diplostraca</taxon>
        <taxon>Cladocera</taxon>
        <taxon>Anomopoda</taxon>
        <taxon>Daphniidae</taxon>
        <taxon>Daphnia</taxon>
    </lineage>
</organism>
<keyword evidence="4" id="KW-1185">Reference proteome</keyword>
<accession>A0A8J2W6I6</accession>
<evidence type="ECO:0000313" key="3">
    <source>
        <dbReference type="EMBL" id="CAH0107184.1"/>
    </source>
</evidence>
<dbReference type="CDD" id="cd00305">
    <property type="entry name" value="Cu-Zn_Superoxide_Dismutase"/>
    <property type="match status" value="1"/>
</dbReference>
<evidence type="ECO:0000313" key="4">
    <source>
        <dbReference type="Proteomes" id="UP000789390"/>
    </source>
</evidence>
<gene>
    <name evidence="3" type="ORF">DGAL_LOCUS10475</name>
</gene>
<dbReference type="InterPro" id="IPR024134">
    <property type="entry name" value="SOD_Cu/Zn_/chaperone"/>
</dbReference>
<feature type="signal peptide" evidence="1">
    <location>
        <begin position="1"/>
        <end position="22"/>
    </location>
</feature>
<feature type="chain" id="PRO_5035263770" description="Superoxide dismutase copper/zinc binding domain-containing protein" evidence="1">
    <location>
        <begin position="23"/>
        <end position="193"/>
    </location>
</feature>
<evidence type="ECO:0000256" key="1">
    <source>
        <dbReference type="SAM" id="SignalP"/>
    </source>
</evidence>
<evidence type="ECO:0000259" key="2">
    <source>
        <dbReference type="Pfam" id="PF00080"/>
    </source>
</evidence>
<dbReference type="SUPFAM" id="SSF49329">
    <property type="entry name" value="Cu,Zn superoxide dismutase-like"/>
    <property type="match status" value="1"/>
</dbReference>
<dbReference type="Proteomes" id="UP000789390">
    <property type="component" value="Unassembled WGS sequence"/>
</dbReference>
<dbReference type="Pfam" id="PF00080">
    <property type="entry name" value="Sod_Cu"/>
    <property type="match status" value="1"/>
</dbReference>
<dbReference type="PRINTS" id="PR00068">
    <property type="entry name" value="CUZNDISMTASE"/>
</dbReference>
<dbReference type="EMBL" id="CAKKLH010000257">
    <property type="protein sequence ID" value="CAH0107184.1"/>
    <property type="molecule type" value="Genomic_DNA"/>
</dbReference>
<sequence>MEIVNNLAACLLLVSIFGCVSCDFERRMRHHHPNHHSVQDVASVRMTSPTKTNSVSGFLALSQTQYGVKLVGYIIGLTPGKHGMHVHTFGDVTTDGCTSTGSHYNPHNATHGGPPNGIDKRHVGDLGNVVADENGVALVRIFDRVISLSGPQSIANRAIVVHANEDDLTPNANPGPRLACGTILKTKKVTRYH</sequence>
<dbReference type="PROSITE" id="PS00087">
    <property type="entry name" value="SOD_CU_ZN_1"/>
    <property type="match status" value="1"/>
</dbReference>
<dbReference type="PANTHER" id="PTHR10003">
    <property type="entry name" value="SUPEROXIDE DISMUTASE CU-ZN -RELATED"/>
    <property type="match status" value="1"/>
</dbReference>
<dbReference type="InterPro" id="IPR036423">
    <property type="entry name" value="SOD-like_Cu/Zn_dom_sf"/>
</dbReference>
<dbReference type="GO" id="GO:0006801">
    <property type="term" value="P:superoxide metabolic process"/>
    <property type="evidence" value="ECO:0007669"/>
    <property type="project" value="InterPro"/>
</dbReference>